<sequence length="97" mass="10699">NQTHDQHARAVADEEERDSGQHRPWTDCRRACADQSPAGRHDSRRRAGCLREGATGRIAAVCVEQRRDAAAHWLGDGRNPSGHGRPRLRKPACRAAG</sequence>
<comment type="caution">
    <text evidence="2">The sequence shown here is derived from an EMBL/GenBank/DDBJ whole genome shotgun (WGS) entry which is preliminary data.</text>
</comment>
<evidence type="ECO:0000313" key="2">
    <source>
        <dbReference type="EMBL" id="GFD54404.1"/>
    </source>
</evidence>
<dbReference type="AlphaFoldDB" id="A0A699XCY1"/>
<feature type="region of interest" description="Disordered" evidence="1">
    <location>
        <begin position="1"/>
        <end position="45"/>
    </location>
</feature>
<reference evidence="2" key="1">
    <citation type="journal article" date="2019" name="Sci. Rep.">
        <title>Draft genome of Tanacetum cinerariifolium, the natural source of mosquito coil.</title>
        <authorList>
            <person name="Yamashiro T."/>
            <person name="Shiraishi A."/>
            <person name="Satake H."/>
            <person name="Nakayama K."/>
        </authorList>
    </citation>
    <scope>NUCLEOTIDE SEQUENCE</scope>
</reference>
<feature type="non-terminal residue" evidence="2">
    <location>
        <position position="97"/>
    </location>
</feature>
<gene>
    <name evidence="2" type="ORF">Tci_926373</name>
</gene>
<proteinExistence type="predicted"/>
<dbReference type="EMBL" id="BKCJ011805506">
    <property type="protein sequence ID" value="GFD54404.1"/>
    <property type="molecule type" value="Genomic_DNA"/>
</dbReference>
<feature type="compositionally biased region" description="Basic and acidic residues" evidence="1">
    <location>
        <begin position="1"/>
        <end position="32"/>
    </location>
</feature>
<protein>
    <submittedName>
        <fullName evidence="2">Uncharacterized protein</fullName>
    </submittedName>
</protein>
<feature type="non-terminal residue" evidence="2">
    <location>
        <position position="1"/>
    </location>
</feature>
<organism evidence="2">
    <name type="scientific">Tanacetum cinerariifolium</name>
    <name type="common">Dalmatian daisy</name>
    <name type="synonym">Chrysanthemum cinerariifolium</name>
    <dbReference type="NCBI Taxonomy" id="118510"/>
    <lineage>
        <taxon>Eukaryota</taxon>
        <taxon>Viridiplantae</taxon>
        <taxon>Streptophyta</taxon>
        <taxon>Embryophyta</taxon>
        <taxon>Tracheophyta</taxon>
        <taxon>Spermatophyta</taxon>
        <taxon>Magnoliopsida</taxon>
        <taxon>eudicotyledons</taxon>
        <taxon>Gunneridae</taxon>
        <taxon>Pentapetalae</taxon>
        <taxon>asterids</taxon>
        <taxon>campanulids</taxon>
        <taxon>Asterales</taxon>
        <taxon>Asteraceae</taxon>
        <taxon>Asteroideae</taxon>
        <taxon>Anthemideae</taxon>
        <taxon>Anthemidinae</taxon>
        <taxon>Tanacetum</taxon>
    </lineage>
</organism>
<accession>A0A699XCY1</accession>
<feature type="region of interest" description="Disordered" evidence="1">
    <location>
        <begin position="72"/>
        <end position="97"/>
    </location>
</feature>
<name>A0A699XCY1_TANCI</name>
<evidence type="ECO:0000256" key="1">
    <source>
        <dbReference type="SAM" id="MobiDB-lite"/>
    </source>
</evidence>
<feature type="compositionally biased region" description="Basic residues" evidence="1">
    <location>
        <begin position="84"/>
        <end position="97"/>
    </location>
</feature>